<accession>A0A939JV37</accession>
<dbReference type="InterPro" id="IPR032808">
    <property type="entry name" value="DoxX"/>
</dbReference>
<evidence type="ECO:0000256" key="1">
    <source>
        <dbReference type="ARBA" id="ARBA00004141"/>
    </source>
</evidence>
<feature type="transmembrane region" description="Helical" evidence="5">
    <location>
        <begin position="43"/>
        <end position="61"/>
    </location>
</feature>
<sequence length="124" mass="13393">MNTYAKTGQKLFALTFIMGGLLHITGPTFTVQQVPTFFPAPLFWVYLTGIGQLCFAVSILIERFDKLAALLLALMMIVFIATMHVPKAVAGDFMGVISAMRDMGYAGAALLYAGAIAKDNRIIG</sequence>
<feature type="transmembrane region" description="Helical" evidence="5">
    <location>
        <begin position="12"/>
        <end position="31"/>
    </location>
</feature>
<evidence type="ECO:0000313" key="7">
    <source>
        <dbReference type="Proteomes" id="UP000664795"/>
    </source>
</evidence>
<evidence type="ECO:0000256" key="4">
    <source>
        <dbReference type="ARBA" id="ARBA00023136"/>
    </source>
</evidence>
<evidence type="ECO:0000313" key="6">
    <source>
        <dbReference type="EMBL" id="MBO0930442.1"/>
    </source>
</evidence>
<dbReference type="AlphaFoldDB" id="A0A939JV37"/>
<keyword evidence="7" id="KW-1185">Reference proteome</keyword>
<evidence type="ECO:0000256" key="2">
    <source>
        <dbReference type="ARBA" id="ARBA00022692"/>
    </source>
</evidence>
<dbReference type="Pfam" id="PF07681">
    <property type="entry name" value="DoxX"/>
    <property type="match status" value="1"/>
</dbReference>
<evidence type="ECO:0000256" key="3">
    <source>
        <dbReference type="ARBA" id="ARBA00022989"/>
    </source>
</evidence>
<comment type="subcellular location">
    <subcellularLocation>
        <location evidence="1">Membrane</location>
        <topology evidence="1">Multi-pass membrane protein</topology>
    </subcellularLocation>
</comment>
<keyword evidence="4 5" id="KW-0472">Membrane</keyword>
<reference evidence="6 7" key="1">
    <citation type="submission" date="2021-03" db="EMBL/GenBank/DDBJ databases">
        <title>Fibrella sp. HMF5036 genome sequencing and assembly.</title>
        <authorList>
            <person name="Kang H."/>
            <person name="Kim H."/>
            <person name="Bae S."/>
            <person name="Joh K."/>
        </authorList>
    </citation>
    <scope>NUCLEOTIDE SEQUENCE [LARGE SCALE GENOMIC DNA]</scope>
    <source>
        <strain evidence="6 7">HMF5036</strain>
    </source>
</reference>
<comment type="caution">
    <text evidence="6">The sequence shown here is derived from an EMBL/GenBank/DDBJ whole genome shotgun (WGS) entry which is preliminary data.</text>
</comment>
<proteinExistence type="predicted"/>
<keyword evidence="3 5" id="KW-1133">Transmembrane helix</keyword>
<dbReference type="EMBL" id="JAFMYU010000003">
    <property type="protein sequence ID" value="MBO0930442.1"/>
    <property type="molecule type" value="Genomic_DNA"/>
</dbReference>
<gene>
    <name evidence="6" type="ORF">J2I48_05515</name>
</gene>
<organism evidence="6 7">
    <name type="scientific">Fibrella aquatilis</name>
    <dbReference type="NCBI Taxonomy" id="2817059"/>
    <lineage>
        <taxon>Bacteria</taxon>
        <taxon>Pseudomonadati</taxon>
        <taxon>Bacteroidota</taxon>
        <taxon>Cytophagia</taxon>
        <taxon>Cytophagales</taxon>
        <taxon>Spirosomataceae</taxon>
        <taxon>Fibrella</taxon>
    </lineage>
</organism>
<protein>
    <submittedName>
        <fullName evidence="6">DoxX family membrane protein</fullName>
    </submittedName>
</protein>
<evidence type="ECO:0000256" key="5">
    <source>
        <dbReference type="SAM" id="Phobius"/>
    </source>
</evidence>
<dbReference type="GO" id="GO:0016020">
    <property type="term" value="C:membrane"/>
    <property type="evidence" value="ECO:0007669"/>
    <property type="project" value="UniProtKB-SubCell"/>
</dbReference>
<feature type="transmembrane region" description="Helical" evidence="5">
    <location>
        <begin position="68"/>
        <end position="85"/>
    </location>
</feature>
<keyword evidence="2 5" id="KW-0812">Transmembrane</keyword>
<name>A0A939JV37_9BACT</name>
<dbReference type="Proteomes" id="UP000664795">
    <property type="component" value="Unassembled WGS sequence"/>
</dbReference>
<dbReference type="RefSeq" id="WP_207334405.1">
    <property type="nucleotide sequence ID" value="NZ_JAFMYU010000003.1"/>
</dbReference>